<feature type="coiled-coil region" evidence="1">
    <location>
        <begin position="2694"/>
        <end position="2728"/>
    </location>
</feature>
<proteinExistence type="predicted"/>
<organism evidence="5 6">
    <name type="scientific">Orbilia javanica</name>
    <dbReference type="NCBI Taxonomy" id="47235"/>
    <lineage>
        <taxon>Eukaryota</taxon>
        <taxon>Fungi</taxon>
        <taxon>Dikarya</taxon>
        <taxon>Ascomycota</taxon>
        <taxon>Pezizomycotina</taxon>
        <taxon>Orbiliomycetes</taxon>
        <taxon>Orbiliales</taxon>
        <taxon>Orbiliaceae</taxon>
        <taxon>Orbilia</taxon>
    </lineage>
</organism>
<dbReference type="SUPFAM" id="SSF56988">
    <property type="entry name" value="Anthrax protective antigen"/>
    <property type="match status" value="1"/>
</dbReference>
<dbReference type="Proteomes" id="UP001313282">
    <property type="component" value="Unassembled WGS sequence"/>
</dbReference>
<dbReference type="Pfam" id="PF18413">
    <property type="entry name" value="Neuraminidase"/>
    <property type="match status" value="1"/>
</dbReference>
<name>A0AAN8RKT8_9PEZI</name>
<dbReference type="Pfam" id="PF20220">
    <property type="entry name" value="ABC_toxin_N"/>
    <property type="match status" value="1"/>
</dbReference>
<evidence type="ECO:0000259" key="2">
    <source>
        <dbReference type="Pfam" id="PF18276"/>
    </source>
</evidence>
<feature type="domain" description="Tc toxin complex TcA C-terminal TcB-binding" evidence="2">
    <location>
        <begin position="2700"/>
        <end position="2987"/>
    </location>
</feature>
<comment type="caution">
    <text evidence="5">The sequence shown here is derived from an EMBL/GenBank/DDBJ whole genome shotgun (WGS) entry which is preliminary data.</text>
</comment>
<evidence type="ECO:0000313" key="5">
    <source>
        <dbReference type="EMBL" id="KAK6334785.1"/>
    </source>
</evidence>
<keyword evidence="1" id="KW-0175">Coiled coil</keyword>
<evidence type="ECO:0000313" key="6">
    <source>
        <dbReference type="Proteomes" id="UP001313282"/>
    </source>
</evidence>
<dbReference type="InterPro" id="IPR041079">
    <property type="entry name" value="Neuraminidase-like"/>
</dbReference>
<dbReference type="EMBL" id="JAVHNR010000008">
    <property type="protein sequence ID" value="KAK6334785.1"/>
    <property type="molecule type" value="Genomic_DNA"/>
</dbReference>
<keyword evidence="6" id="KW-1185">Reference proteome</keyword>
<reference evidence="5 6" key="1">
    <citation type="submission" date="2019-10" db="EMBL/GenBank/DDBJ databases">
        <authorList>
            <person name="Palmer J.M."/>
        </authorList>
    </citation>
    <scope>NUCLEOTIDE SEQUENCE [LARGE SCALE GENOMIC DNA]</scope>
    <source>
        <strain evidence="5 6">TWF718</strain>
    </source>
</reference>
<evidence type="ECO:0000256" key="1">
    <source>
        <dbReference type="SAM" id="Coils"/>
    </source>
</evidence>
<gene>
    <name evidence="5" type="primary">TCCB2</name>
    <name evidence="5" type="ORF">TWF718_010231</name>
</gene>
<evidence type="ECO:0000259" key="4">
    <source>
        <dbReference type="Pfam" id="PF20220"/>
    </source>
</evidence>
<feature type="domain" description="Neuraminidase-like" evidence="3">
    <location>
        <begin position="1822"/>
        <end position="1964"/>
    </location>
</feature>
<sequence length="3160" mass="352432">MLLEMDTSPFLRKKFEVIQDVLQTKDDFVIKIFATHFEASKGDITLALDTFQADPQVLMSTEQKAELAQELRLTAELADISDNNAEFVKAVRSQRPTDTTLRAFAINSSLRDIAEMLTPPKQILNVVKRSSTSSAIQEPQSPSAAFKDTAIEIRRKLFSLEPTGVVMRMIKDNEIELESSTNAPIFHLLDEEPNFDLRKASVTSLLAKSALFRGLPSKGQETVETNLKILQRSQALSPVPETINPLIKNNLTSALRISNMSETAFVRQMKPDIEDTRLSTSIHRHAVEGRIRNENFLISSLQTVRGTGLRVIDGGNSKANFELRKDSFNAAADGVKTQVNLEQLFGSLDFCECSDCNSVYSPASYYVELLEFLRHNNLSDKNSNTGVKGIKGTQLEMLLKRRPDLACIELTCENTNTLIPYIDLALEVMESYVVHAPTITAYNVHGETSSELLCSPQHTNLDAYPILRSSVYPLNLPYHLPIDTIRVFLQFLKTSRYELLRVFQPSAPNNVPPTSLSPSTIATTRACDAEFNLITQEEYVILTKEAFLPNSANGVGCHDPSDYLRRIGVRQPWEYFGYSTKVDMLNDDPQKKLGLSWVKSQFLKRTGVQYSDLVELLRTRYINPNMPTGKALATMERIKFSYRFLQYLVLYQYTDKRRRLSRLIKFLELADEYLPLPQLLDKEKDVDLCADQNSSGCGCHDQKPQSYNRCCCSKDEWATWVCKWFERVGKIIVLESGEGPRIPIKGRVWAEYQSQSVALAAATESGSKLRTDEVSVPTSVLLGDLKDDGALVDSNGTAVGFVSFQGRLLDLDGKEIRKSWESHRISIYAEDGDLGSWQKLLGYINNEGGFLYYRYGLRGFRQVEWSSARDTCDITKTRLLHLNGTQLDPEEYECMSRFLRLWMKLGWTMSEVDESIIGLGKRAKLEKLADGNGGNSSDEDEDEYLQTVVSKPQFDINSTLIHQLVAIKKLLDLTGLALETILTFWADIPTFGDKSLYARTFLTHNILRMDPVFQPDANGNPLTSQEKISDHMPVLQATLRLKAADISTICQLRNISDILSMSNLSELYRFSVLIRYLGVRTDLLPDILDILGDPFKDADATLTLIQTWQDISNSNFTFQQLNYLIRGVDNISHPVAPAPQKVLKLAKALLDNLGAINLQNLDVSQADVDNQVVILADLIPAKLALIFEPTLATNIDNLIKGLFVFTTNSPSGLDIKVPGALSPRVKYIDQKTSKPPTASLVVTGILSEDESNSIKALSSHPLWSPAVDRIKKQGFTFYNQYLAIIFPTDGAATLLAGDTPDTPIAKGLYFLKYFLPFLRARLSIAAVQQAISDAISTDPVLTSYLLDIVKSTSGESALSVLLSLREPPPSTPASWRGYLIPPTTDRYILIAISDTKPADFVLNGQPYSFPNQSEDPNNIWSSDEISFVAGTLYELQLSGTAPDTLSWRTATSPPTIIPQSALLPALSSNKVSEALTGLTKISLLIQGFNLSVNELAHLHDNANDFAALESNIPLDLVNIKLGTWKRLLSYAALRDSLPKQQTRLIDLFAWSKLPTSTSSGLVAEINKVTLWDPQQSTAILSSYNALDPKFFLNELTLLKLRDALEIVKKTQIPVPLLFEWAKPLGLSEKAYQKLTAQAETLKQLLRSRYSADDWERAAKPLFDTIRKHQRDALVAYLIVEPSLVETGLVNDPDGLFEYFLIDCQMSSCLQTSRIKQATASIQLYVQRCLLGLEAEVGTNDGDLIDRERWEWMKRYRVWEANRKVYLYPENWIVTSLRDDKTQFFLDLESSLQQKDINLTSAAESLKSYIYNVASVANMKVYGLFVKQYGTDENKVPVVGVHIISRTMNPPFTWYSRDYAPDGTWSPWVKMPVDIPNYDVDDGNGKVLGSGSYVSPFLWQGNPIIFFMQMVLKQVTVDNPSALSERWGGDGKSQNQNRPLWQISLGVSRFNNGKWTPKELSQNSIGHLASKYTIKDGLDNHNLDTYPVPNQARYQMVPRLIASDGTSPEYVQIDIVYTAELPDPANPGKFLHDNTNVGHFLFVDGGISQKVYSGGGSTVDKITNFQYVESSNTIYAYHADDASQAPPHFNQAPSVAYPTEPKLKTRSSIQITSTKQYTFNHTFIDPLLKQINTTNDLTAMYEDFSNLSATTNQILPDDPFGRIELPDNSMSYNELMSPYGIYNWEVGLHAPMALIDSLLNAQQFDDALKVCHLVFDPSAIGAASSTDNSQFWKFVPFKALANDDARESLENMFLKLSQNRQASDPDVSAWRDKPFSPHSVARSRPVAYMKWIAMKYIEILIAYGDYYFRQNSLETIPDAIQCYVLASHVYGPRGQKIPKRGKTKPQTYNSLLNRWDAFGNAIVQLEVEFPFSNQISQVIGSSNGITGFANIFGFASSLYFCIPANPQLVALRDKIDDRLYKIRNCMDINGVYRQLPLFDPPIDPSLLVAATAQGLSLDTVLNDLSGPIPNYKFPILLAKAIELCGELKTLGAGLLAAKEKKDNEAISVLRASHETILSGFSLDIKKRAVDEAKSALDQLVQSREAPKYRLQYYKFLVGQTDGAPGELDSFDLVDNPSLAAPVADGQLWLLPEESEEIKKSLAYQDWTTAIGAVETLAGVLHLIPDFNVEIKPFGIGTGIKWGGTFLGGATGAVARGLQIQATILNNSSTNAGRKANFLRALQERVFQANNNGYELKNIDNQIATQRLRVSTAEQEIANQQTALEQVTQVEQFLRTKYTNQELYAWMESKTRSLYNSAYNLAYDLAKRAEKSFQFERPQVSTASYIEMGYWSSARDGLLAGESLYLGLKKLEAAYQENLGHDFEVVKHISVRQWAPLALVEFRETGKFMLQLPEILFDMDCPGHYMRRILSVSVSIPCIVGPYSSVNCTLRLQQHSMRVTPISSSKNDYPQVTDGSEDPRFQVLNVPISAVVLSSARDDIGRIDSPADRYNPFEGAGCISTWSFELPTAMHNFDYSTITDVVMTIRYTSLDGGDKLKEVASGVVADYIKAIRDASSLDGEGLFTFFDLKAEFGSEWYRAGFGTTLNPAPQSVSMNLNNLSNRLPVYAASTPPNKIIATSITILARGASVNPSDIQIVQNPDRPGQDGQTASFKPGADVGGLVACVSADDGLQLPMTNWTLTVKQSSINLNAMWMVVRYSLLG</sequence>
<accession>A0AAN8RKT8</accession>
<dbReference type="InterPro" id="IPR040840">
    <property type="entry name" value="TcA_TcB_BD"/>
</dbReference>
<feature type="domain" description="ABC toxin N-terminal" evidence="4">
    <location>
        <begin position="1663"/>
        <end position="1788"/>
    </location>
</feature>
<evidence type="ECO:0000259" key="3">
    <source>
        <dbReference type="Pfam" id="PF18413"/>
    </source>
</evidence>
<protein>
    <submittedName>
        <fullName evidence="5">Insecticidal toxin complex protein TccB2</fullName>
    </submittedName>
</protein>
<dbReference type="Pfam" id="PF18276">
    <property type="entry name" value="TcA_TcB_BD"/>
    <property type="match status" value="1"/>
</dbReference>
<dbReference type="InterPro" id="IPR046839">
    <property type="entry name" value="ABC_toxin_N"/>
</dbReference>